<evidence type="ECO:0000313" key="2">
    <source>
        <dbReference type="EMBL" id="MBI6873510.1"/>
    </source>
</evidence>
<comment type="caution">
    <text evidence="2">The sequence shown here is derived from an EMBL/GenBank/DDBJ whole genome shotgun (WGS) entry which is preliminary data.</text>
</comment>
<dbReference type="RefSeq" id="WP_211142942.1">
    <property type="nucleotide sequence ID" value="NZ_JAEEGB010000014.1"/>
</dbReference>
<organism evidence="2 3">
    <name type="scientific">Clostridium aciditolerans</name>
    <dbReference type="NCBI Taxonomy" id="339861"/>
    <lineage>
        <taxon>Bacteria</taxon>
        <taxon>Bacillati</taxon>
        <taxon>Bacillota</taxon>
        <taxon>Clostridia</taxon>
        <taxon>Eubacteriales</taxon>
        <taxon>Clostridiaceae</taxon>
        <taxon>Clostridium</taxon>
    </lineage>
</organism>
<name>A0A934M3X8_9CLOT</name>
<keyword evidence="1" id="KW-0472">Membrane</keyword>
<dbReference type="AlphaFoldDB" id="A0A934M3X8"/>
<feature type="transmembrane region" description="Helical" evidence="1">
    <location>
        <begin position="68"/>
        <end position="88"/>
    </location>
</feature>
<sequence>MLSFYGYILIVFIIFILMIEAVYISKFSPNKIKAAAIIVIATILLRDISLLILSLSHNIKHLYLLKPIFFLNFISMPLLALIALYIFIRKDNINFSYIFIIAAILAGLYGTMIYKCPALVQTNEIYGYTITLTKDLYLYWIYVILNTIILFLTIALSSNKNINKLGISMIIFAALITIIEFILWIIGIRILSENVIGDMLWSITIVYALSKVRKKTRSVL</sequence>
<evidence type="ECO:0000256" key="1">
    <source>
        <dbReference type="SAM" id="Phobius"/>
    </source>
</evidence>
<feature type="transmembrane region" description="Helical" evidence="1">
    <location>
        <begin position="137"/>
        <end position="157"/>
    </location>
</feature>
<protein>
    <submittedName>
        <fullName evidence="2">Uncharacterized protein</fullName>
    </submittedName>
</protein>
<dbReference type="Proteomes" id="UP000622687">
    <property type="component" value="Unassembled WGS sequence"/>
</dbReference>
<feature type="transmembrane region" description="Helical" evidence="1">
    <location>
        <begin position="36"/>
        <end position="56"/>
    </location>
</feature>
<accession>A0A934M3X8</accession>
<keyword evidence="1" id="KW-1133">Transmembrane helix</keyword>
<reference evidence="2" key="1">
    <citation type="submission" date="2020-12" db="EMBL/GenBank/DDBJ databases">
        <title>Clostridium thailandense sp. nov., a novel acetogenic bacterium isolated from peat land soil in Thailand.</title>
        <authorList>
            <person name="Chaikitkaew S."/>
            <person name="Birkeland N.K."/>
        </authorList>
    </citation>
    <scope>NUCLEOTIDE SEQUENCE</scope>
    <source>
        <strain evidence="2">DSM 17425</strain>
    </source>
</reference>
<feature type="transmembrane region" description="Helical" evidence="1">
    <location>
        <begin position="6"/>
        <end position="24"/>
    </location>
</feature>
<feature type="transmembrane region" description="Helical" evidence="1">
    <location>
        <begin position="169"/>
        <end position="188"/>
    </location>
</feature>
<evidence type="ECO:0000313" key="3">
    <source>
        <dbReference type="Proteomes" id="UP000622687"/>
    </source>
</evidence>
<keyword evidence="1" id="KW-0812">Transmembrane</keyword>
<dbReference type="EMBL" id="JAEEGB010000014">
    <property type="protein sequence ID" value="MBI6873510.1"/>
    <property type="molecule type" value="Genomic_DNA"/>
</dbReference>
<keyword evidence="3" id="KW-1185">Reference proteome</keyword>
<gene>
    <name evidence="2" type="ORF">I6U51_12440</name>
</gene>
<proteinExistence type="predicted"/>
<feature type="transmembrane region" description="Helical" evidence="1">
    <location>
        <begin position="95"/>
        <end position="114"/>
    </location>
</feature>